<evidence type="ECO:0000259" key="1">
    <source>
        <dbReference type="Pfam" id="PF25416"/>
    </source>
</evidence>
<feature type="domain" description="GRHL1/CP2 C-terminal" evidence="1">
    <location>
        <begin position="67"/>
        <end position="156"/>
    </location>
</feature>
<dbReference type="PANTHER" id="PTHR11037">
    <property type="entry name" value="TRANSCRIPTION FACTOR CP2"/>
    <property type="match status" value="1"/>
</dbReference>
<dbReference type="PANTHER" id="PTHR11037:SF20">
    <property type="entry name" value="PROTEIN GRAINYHEAD"/>
    <property type="match status" value="1"/>
</dbReference>
<organism evidence="2 3">
    <name type="scientific">Porites evermanni</name>
    <dbReference type="NCBI Taxonomy" id="104178"/>
    <lineage>
        <taxon>Eukaryota</taxon>
        <taxon>Metazoa</taxon>
        <taxon>Cnidaria</taxon>
        <taxon>Anthozoa</taxon>
        <taxon>Hexacorallia</taxon>
        <taxon>Scleractinia</taxon>
        <taxon>Fungiina</taxon>
        <taxon>Poritidae</taxon>
        <taxon>Porites</taxon>
    </lineage>
</organism>
<name>A0ABN8M6L2_9CNID</name>
<keyword evidence="3" id="KW-1185">Reference proteome</keyword>
<dbReference type="Pfam" id="PF25416">
    <property type="entry name" value="GRHL1_C"/>
    <property type="match status" value="1"/>
</dbReference>
<dbReference type="EMBL" id="CALNXI010000253">
    <property type="protein sequence ID" value="CAH3023271.1"/>
    <property type="molecule type" value="Genomic_DNA"/>
</dbReference>
<sequence>MDMVVKIMQAGVPTHFDLEKYSTPLLRHWREKAKKRTANEAFLKATDAFDDLELAPRTKRVARRPPPALTIYVRREKEKAYNAIMLEEVTVESLKLAVSEKYNTPTDSITSFALRGKEGTSSEIDDQAVKGFDDEDTFLIFLNYDAEKGICSVLLEAS</sequence>
<evidence type="ECO:0000313" key="3">
    <source>
        <dbReference type="Proteomes" id="UP001159427"/>
    </source>
</evidence>
<proteinExistence type="predicted"/>
<gene>
    <name evidence="2" type="ORF">PEVE_00018693</name>
</gene>
<evidence type="ECO:0000313" key="2">
    <source>
        <dbReference type="EMBL" id="CAH3023271.1"/>
    </source>
</evidence>
<comment type="caution">
    <text evidence="2">The sequence shown here is derived from an EMBL/GenBank/DDBJ whole genome shotgun (WGS) entry which is preliminary data.</text>
</comment>
<dbReference type="InterPro" id="IPR057520">
    <property type="entry name" value="GRHL1/CP2_C"/>
</dbReference>
<protein>
    <recommendedName>
        <fullName evidence="1">GRHL1/CP2 C-terminal domain-containing protein</fullName>
    </recommendedName>
</protein>
<dbReference type="InterPro" id="IPR040167">
    <property type="entry name" value="TF_CP2-like"/>
</dbReference>
<dbReference type="Proteomes" id="UP001159427">
    <property type="component" value="Unassembled WGS sequence"/>
</dbReference>
<reference evidence="2 3" key="1">
    <citation type="submission" date="2022-05" db="EMBL/GenBank/DDBJ databases">
        <authorList>
            <consortium name="Genoscope - CEA"/>
            <person name="William W."/>
        </authorList>
    </citation>
    <scope>NUCLEOTIDE SEQUENCE [LARGE SCALE GENOMIC DNA]</scope>
</reference>
<accession>A0ABN8M6L2</accession>